<sequence>MIFSKIAFGPNFRTSAASNLVVLNYHRSRSFDLQPSGFSGSEGVVVVIVKVHYTACLRIKGRVPLLCCGGYPWQRSDFDIAFCGFGECF</sequence>
<evidence type="ECO:0000313" key="1">
    <source>
        <dbReference type="EMBL" id="RYR52479.1"/>
    </source>
</evidence>
<keyword evidence="2" id="KW-1185">Reference proteome</keyword>
<dbReference type="EMBL" id="SDMP01000006">
    <property type="protein sequence ID" value="RYR52479.1"/>
    <property type="molecule type" value="Genomic_DNA"/>
</dbReference>
<proteinExistence type="predicted"/>
<protein>
    <submittedName>
        <fullName evidence="1">Uncharacterized protein</fullName>
    </submittedName>
</protein>
<gene>
    <name evidence="1" type="ORF">Ahy_A06g027391</name>
</gene>
<accession>A0A445CNJ0</accession>
<dbReference type="Proteomes" id="UP000289738">
    <property type="component" value="Chromosome A06"/>
</dbReference>
<evidence type="ECO:0000313" key="2">
    <source>
        <dbReference type="Proteomes" id="UP000289738"/>
    </source>
</evidence>
<organism evidence="1 2">
    <name type="scientific">Arachis hypogaea</name>
    <name type="common">Peanut</name>
    <dbReference type="NCBI Taxonomy" id="3818"/>
    <lineage>
        <taxon>Eukaryota</taxon>
        <taxon>Viridiplantae</taxon>
        <taxon>Streptophyta</taxon>
        <taxon>Embryophyta</taxon>
        <taxon>Tracheophyta</taxon>
        <taxon>Spermatophyta</taxon>
        <taxon>Magnoliopsida</taxon>
        <taxon>eudicotyledons</taxon>
        <taxon>Gunneridae</taxon>
        <taxon>Pentapetalae</taxon>
        <taxon>rosids</taxon>
        <taxon>fabids</taxon>
        <taxon>Fabales</taxon>
        <taxon>Fabaceae</taxon>
        <taxon>Papilionoideae</taxon>
        <taxon>50 kb inversion clade</taxon>
        <taxon>dalbergioids sensu lato</taxon>
        <taxon>Dalbergieae</taxon>
        <taxon>Pterocarpus clade</taxon>
        <taxon>Arachis</taxon>
    </lineage>
</organism>
<name>A0A445CNJ0_ARAHY</name>
<reference evidence="1 2" key="1">
    <citation type="submission" date="2019-01" db="EMBL/GenBank/DDBJ databases">
        <title>Sequencing of cultivated peanut Arachis hypogaea provides insights into genome evolution and oil improvement.</title>
        <authorList>
            <person name="Chen X."/>
        </authorList>
    </citation>
    <scope>NUCLEOTIDE SEQUENCE [LARGE SCALE GENOMIC DNA]</scope>
    <source>
        <strain evidence="2">cv. Fuhuasheng</strain>
        <tissue evidence="1">Leaves</tissue>
    </source>
</reference>
<dbReference type="AlphaFoldDB" id="A0A445CNJ0"/>
<comment type="caution">
    <text evidence="1">The sequence shown here is derived from an EMBL/GenBank/DDBJ whole genome shotgun (WGS) entry which is preliminary data.</text>
</comment>